<evidence type="ECO:0000256" key="1">
    <source>
        <dbReference type="ARBA" id="ARBA00005466"/>
    </source>
</evidence>
<evidence type="ECO:0000256" key="2">
    <source>
        <dbReference type="ARBA" id="ARBA00022630"/>
    </source>
</evidence>
<dbReference type="AlphaFoldDB" id="A0A319CFF3"/>
<name>A0A319CFF3_ASPVC</name>
<organism evidence="5 6">
    <name type="scientific">Aspergillus vadensis (strain CBS 113365 / IMI 142717 / IBT 24658)</name>
    <dbReference type="NCBI Taxonomy" id="1448311"/>
    <lineage>
        <taxon>Eukaryota</taxon>
        <taxon>Fungi</taxon>
        <taxon>Dikarya</taxon>
        <taxon>Ascomycota</taxon>
        <taxon>Pezizomycotina</taxon>
        <taxon>Eurotiomycetes</taxon>
        <taxon>Eurotiomycetidae</taxon>
        <taxon>Eurotiales</taxon>
        <taxon>Aspergillaceae</taxon>
        <taxon>Aspergillus</taxon>
        <taxon>Aspergillus subgen. Circumdati</taxon>
    </lineage>
</organism>
<proteinExistence type="inferred from homology"/>
<dbReference type="EMBL" id="KZ821631">
    <property type="protein sequence ID" value="PYH67072.1"/>
    <property type="molecule type" value="Genomic_DNA"/>
</dbReference>
<evidence type="ECO:0000313" key="6">
    <source>
        <dbReference type="Proteomes" id="UP000248405"/>
    </source>
</evidence>
<dbReference type="Proteomes" id="UP000248405">
    <property type="component" value="Unassembled WGS sequence"/>
</dbReference>
<dbReference type="InterPro" id="IPR036318">
    <property type="entry name" value="FAD-bd_PCMH-like_sf"/>
</dbReference>
<keyword evidence="4" id="KW-0560">Oxidoreductase</keyword>
<dbReference type="Gene3D" id="3.30.465.10">
    <property type="match status" value="1"/>
</dbReference>
<protein>
    <submittedName>
        <fullName evidence="5">Uncharacterized protein</fullName>
    </submittedName>
</protein>
<keyword evidence="2" id="KW-0285">Flavoprotein</keyword>
<dbReference type="SUPFAM" id="SSF56176">
    <property type="entry name" value="FAD-binding/transporter-associated domain-like"/>
    <property type="match status" value="1"/>
</dbReference>
<accession>A0A319CFF3</accession>
<dbReference type="GO" id="GO:0016491">
    <property type="term" value="F:oxidoreductase activity"/>
    <property type="evidence" value="ECO:0007669"/>
    <property type="project" value="UniProtKB-KW"/>
</dbReference>
<reference evidence="5" key="1">
    <citation type="submission" date="2016-12" db="EMBL/GenBank/DDBJ databases">
        <title>The genomes of Aspergillus section Nigri reveals drivers in fungal speciation.</title>
        <authorList>
            <consortium name="DOE Joint Genome Institute"/>
            <person name="Vesth T.C."/>
            <person name="Nybo J."/>
            <person name="Theobald S."/>
            <person name="Brandl J."/>
            <person name="Frisvad J.C."/>
            <person name="Nielsen K.F."/>
            <person name="Lyhne E.K."/>
            <person name="Kogle M.E."/>
            <person name="Kuo A."/>
            <person name="Riley R."/>
            <person name="Clum A."/>
            <person name="Nolan M."/>
            <person name="Lipzen A."/>
            <person name="Salamov A."/>
            <person name="Henrissat B."/>
            <person name="Wiebenga A."/>
            <person name="De Vries R.P."/>
            <person name="Grigoriev I.V."/>
            <person name="Mortensen U.H."/>
            <person name="Andersen M.R."/>
            <person name="Baker S.E."/>
        </authorList>
    </citation>
    <scope>NUCLEOTIDE SEQUENCE [LARGE SCALE GENOMIC DNA]</scope>
    <source>
        <strain evidence="5">CBS 113365</strain>
    </source>
</reference>
<dbReference type="GeneID" id="37212879"/>
<dbReference type="PANTHER" id="PTHR42973:SF25">
    <property type="entry name" value="PHOSPHOMEVALONATE KINASE"/>
    <property type="match status" value="1"/>
</dbReference>
<dbReference type="InterPro" id="IPR016169">
    <property type="entry name" value="FAD-bd_PCMH_sub2"/>
</dbReference>
<keyword evidence="3" id="KW-0274">FAD</keyword>
<comment type="similarity">
    <text evidence="1">Belongs to the oxygen-dependent FAD-linked oxidoreductase family.</text>
</comment>
<evidence type="ECO:0000313" key="5">
    <source>
        <dbReference type="EMBL" id="PYH67072.1"/>
    </source>
</evidence>
<dbReference type="PANTHER" id="PTHR42973">
    <property type="entry name" value="BINDING OXIDOREDUCTASE, PUTATIVE (AFU_ORTHOLOGUE AFUA_1G17690)-RELATED"/>
    <property type="match status" value="1"/>
</dbReference>
<keyword evidence="6" id="KW-1185">Reference proteome</keyword>
<dbReference type="OrthoDB" id="363185at2759"/>
<sequence>MTVFDQVYLLTREEKEETESNFYFLIITETGCKVTDIIYKLMEAGMTVPLRSRLSIDAGLWLQGGLRYLVRLYGLAYDHIIGPVLVSMKSGEVFCIGCVPSQHWPDGAVRPNNEINLLWAIKGAGTSFGIIINIIFRTHVVSIYIIRNWVLPLSDDSEKQYKIQDFNNFITGKLSQNYSADVYLY</sequence>
<dbReference type="GO" id="GO:0050660">
    <property type="term" value="F:flavin adenine dinucleotide binding"/>
    <property type="evidence" value="ECO:0007669"/>
    <property type="project" value="InterPro"/>
</dbReference>
<evidence type="ECO:0000256" key="3">
    <source>
        <dbReference type="ARBA" id="ARBA00022827"/>
    </source>
</evidence>
<dbReference type="RefSeq" id="XP_025560866.1">
    <property type="nucleotide sequence ID" value="XM_025708287.1"/>
</dbReference>
<dbReference type="InterPro" id="IPR050416">
    <property type="entry name" value="FAD-linked_Oxidoreductase"/>
</dbReference>
<gene>
    <name evidence="5" type="ORF">BO88DRAFT_417010</name>
</gene>
<evidence type="ECO:0000256" key="4">
    <source>
        <dbReference type="ARBA" id="ARBA00023002"/>
    </source>
</evidence>